<organism evidence="1 2">
    <name type="scientific">Streblomastix strix</name>
    <dbReference type="NCBI Taxonomy" id="222440"/>
    <lineage>
        <taxon>Eukaryota</taxon>
        <taxon>Metamonada</taxon>
        <taxon>Preaxostyla</taxon>
        <taxon>Oxymonadida</taxon>
        <taxon>Streblomastigidae</taxon>
        <taxon>Streblomastix</taxon>
    </lineage>
</organism>
<comment type="caution">
    <text evidence="1">The sequence shown here is derived from an EMBL/GenBank/DDBJ whole genome shotgun (WGS) entry which is preliminary data.</text>
</comment>
<proteinExistence type="predicted"/>
<dbReference type="AlphaFoldDB" id="A0A5J4UUS1"/>
<reference evidence="1 2" key="1">
    <citation type="submission" date="2019-03" db="EMBL/GenBank/DDBJ databases">
        <title>Single cell metagenomics reveals metabolic interactions within the superorganism composed of flagellate Streblomastix strix and complex community of Bacteroidetes bacteria on its surface.</title>
        <authorList>
            <person name="Treitli S.C."/>
            <person name="Kolisko M."/>
            <person name="Husnik F."/>
            <person name="Keeling P."/>
            <person name="Hampl V."/>
        </authorList>
    </citation>
    <scope>NUCLEOTIDE SEQUENCE [LARGE SCALE GENOMIC DNA]</scope>
    <source>
        <strain evidence="1">ST1C</strain>
    </source>
</reference>
<dbReference type="Proteomes" id="UP000324800">
    <property type="component" value="Unassembled WGS sequence"/>
</dbReference>
<dbReference type="EMBL" id="SNRW01012551">
    <property type="protein sequence ID" value="KAA6373671.1"/>
    <property type="molecule type" value="Genomic_DNA"/>
</dbReference>
<name>A0A5J4UUS1_9EUKA</name>
<gene>
    <name evidence="1" type="ORF">EZS28_030801</name>
</gene>
<evidence type="ECO:0000313" key="1">
    <source>
        <dbReference type="EMBL" id="KAA6373671.1"/>
    </source>
</evidence>
<protein>
    <submittedName>
        <fullName evidence="1">Uncharacterized protein</fullName>
    </submittedName>
</protein>
<sequence length="101" mass="11830">MTVYTDETFLDATGLMDFPEIYAYIRERRSQPQIEAAPPVPIGEQALQEQVKINANIFENRNDIFVTPETNMPFKIDYGQQIENKPFVFNEMQPILIVQRY</sequence>
<evidence type="ECO:0000313" key="2">
    <source>
        <dbReference type="Proteomes" id="UP000324800"/>
    </source>
</evidence>
<accession>A0A5J4UUS1</accession>